<evidence type="ECO:0000313" key="2">
    <source>
        <dbReference type="EMBL" id="UXU57139.1"/>
    </source>
</evidence>
<feature type="transmembrane region" description="Helical" evidence="1">
    <location>
        <begin position="81"/>
        <end position="105"/>
    </location>
</feature>
<dbReference type="EMBL" id="CP094809">
    <property type="protein sequence ID" value="UXU57139.1"/>
    <property type="molecule type" value="Genomic_DNA"/>
</dbReference>
<keyword evidence="1" id="KW-0812">Transmembrane</keyword>
<evidence type="ECO:0000256" key="1">
    <source>
        <dbReference type="SAM" id="Phobius"/>
    </source>
</evidence>
<organism evidence="2 3">
    <name type="scientific">Staphylococcus agnetis</name>
    <dbReference type="NCBI Taxonomy" id="985762"/>
    <lineage>
        <taxon>Bacteria</taxon>
        <taxon>Bacillati</taxon>
        <taxon>Bacillota</taxon>
        <taxon>Bacilli</taxon>
        <taxon>Bacillales</taxon>
        <taxon>Staphylococcaceae</taxon>
        <taxon>Staphylococcus</taxon>
    </lineage>
</organism>
<dbReference type="Proteomes" id="UP001065705">
    <property type="component" value="Chromosome"/>
</dbReference>
<dbReference type="AlphaFoldDB" id="A0ABD7TT89"/>
<keyword evidence="1" id="KW-1133">Transmembrane helix</keyword>
<feature type="transmembrane region" description="Helical" evidence="1">
    <location>
        <begin position="42"/>
        <end position="60"/>
    </location>
</feature>
<name>A0ABD7TT89_9STAP</name>
<dbReference type="RefSeq" id="WP_262625340.1">
    <property type="nucleotide sequence ID" value="NZ_CP094808.1"/>
</dbReference>
<gene>
    <name evidence="2" type="ORF">MUA95_11465</name>
</gene>
<feature type="transmembrane region" description="Helical" evidence="1">
    <location>
        <begin position="17"/>
        <end position="36"/>
    </location>
</feature>
<evidence type="ECO:0000313" key="3">
    <source>
        <dbReference type="Proteomes" id="UP001065705"/>
    </source>
</evidence>
<feature type="transmembrane region" description="Helical" evidence="1">
    <location>
        <begin position="111"/>
        <end position="132"/>
    </location>
</feature>
<feature type="transmembrane region" description="Helical" evidence="1">
    <location>
        <begin position="178"/>
        <end position="202"/>
    </location>
</feature>
<dbReference type="InterPro" id="IPR031690">
    <property type="entry name" value="DUF5079"/>
</dbReference>
<reference evidence="2" key="1">
    <citation type="submission" date="2022-03" db="EMBL/GenBank/DDBJ databases">
        <title>Comparative Genomics of East African Camel-Associated Staphylococcaceae spp.: Diversity and Inheritance of Traits Involved in Host-Pathogen Interactions.</title>
        <authorList>
            <person name="Akarsu H."/>
            <person name="Liljander A."/>
            <person name="Younan M."/>
            <person name="Brodard I."/>
            <person name="Glucks I."/>
            <person name="Labroussaa F."/>
            <person name="Overesch G."/>
            <person name="Kuhnert P."/>
            <person name="Perreten V."/>
            <person name="Drexler J.F."/>
            <person name="Corman V.M."/>
            <person name="Falquet L."/>
            <person name="Jores J."/>
        </authorList>
    </citation>
    <scope>NUCLEOTIDE SEQUENCE</scope>
    <source>
        <strain evidence="2">IVB6197</strain>
    </source>
</reference>
<protein>
    <submittedName>
        <fullName evidence="2">DUF5079 family protein</fullName>
    </submittedName>
</protein>
<sequence>MLETYITNLKKSHMKPFIIFIIIFVLFFDVVILNLSNAWFDIPIYLYVTYAIWMIFNVILMFQDSYKNIQINKISALRYLIINNIAGYLQPIAMASIYLICIIKTPWHGLMYLYSIIGAVILSFLAILIFSLNEFHIVVKKANISINIIAIILKLISLAWIGYLFWTVPSMAEENNFIGMSIIVILCIDLLILRSFLSYALFMDELRNGPYKMESHQSND</sequence>
<keyword evidence="1" id="KW-0472">Membrane</keyword>
<dbReference type="Pfam" id="PF16882">
    <property type="entry name" value="DUF5079"/>
    <property type="match status" value="1"/>
</dbReference>
<accession>A0ABD7TT89</accession>
<feature type="transmembrane region" description="Helical" evidence="1">
    <location>
        <begin position="144"/>
        <end position="166"/>
    </location>
</feature>
<proteinExistence type="predicted"/>